<sequence>MPAAPLPSDLFMHFLQDGIVSPSPREQLIVMFLFINVLKAWIPHPHKVVEHQTALCDQDDTFRNNAQCTK</sequence>
<evidence type="ECO:0000313" key="2">
    <source>
        <dbReference type="Proteomes" id="UP000828390"/>
    </source>
</evidence>
<reference evidence="1" key="1">
    <citation type="journal article" date="2019" name="bioRxiv">
        <title>The Genome of the Zebra Mussel, Dreissena polymorpha: A Resource for Invasive Species Research.</title>
        <authorList>
            <person name="McCartney M.A."/>
            <person name="Auch B."/>
            <person name="Kono T."/>
            <person name="Mallez S."/>
            <person name="Zhang Y."/>
            <person name="Obille A."/>
            <person name="Becker A."/>
            <person name="Abrahante J.E."/>
            <person name="Garbe J."/>
            <person name="Badalamenti J.P."/>
            <person name="Herman A."/>
            <person name="Mangelson H."/>
            <person name="Liachko I."/>
            <person name="Sullivan S."/>
            <person name="Sone E.D."/>
            <person name="Koren S."/>
            <person name="Silverstein K.A.T."/>
            <person name="Beckman K.B."/>
            <person name="Gohl D.M."/>
        </authorList>
    </citation>
    <scope>NUCLEOTIDE SEQUENCE</scope>
    <source>
        <strain evidence="1">Duluth1</strain>
        <tissue evidence="1">Whole animal</tissue>
    </source>
</reference>
<dbReference type="AlphaFoldDB" id="A0A9D4L8G7"/>
<accession>A0A9D4L8G7</accession>
<protein>
    <submittedName>
        <fullName evidence="1">Uncharacterized protein</fullName>
    </submittedName>
</protein>
<gene>
    <name evidence="1" type="ORF">DPMN_095731</name>
</gene>
<comment type="caution">
    <text evidence="1">The sequence shown here is derived from an EMBL/GenBank/DDBJ whole genome shotgun (WGS) entry which is preliminary data.</text>
</comment>
<dbReference type="EMBL" id="JAIWYP010000003">
    <property type="protein sequence ID" value="KAH3853209.1"/>
    <property type="molecule type" value="Genomic_DNA"/>
</dbReference>
<evidence type="ECO:0000313" key="1">
    <source>
        <dbReference type="EMBL" id="KAH3853209.1"/>
    </source>
</evidence>
<reference evidence="1" key="2">
    <citation type="submission" date="2020-11" db="EMBL/GenBank/DDBJ databases">
        <authorList>
            <person name="McCartney M.A."/>
            <person name="Auch B."/>
            <person name="Kono T."/>
            <person name="Mallez S."/>
            <person name="Becker A."/>
            <person name="Gohl D.M."/>
            <person name="Silverstein K.A.T."/>
            <person name="Koren S."/>
            <person name="Bechman K.B."/>
            <person name="Herman A."/>
            <person name="Abrahante J.E."/>
            <person name="Garbe J."/>
        </authorList>
    </citation>
    <scope>NUCLEOTIDE SEQUENCE</scope>
    <source>
        <strain evidence="1">Duluth1</strain>
        <tissue evidence="1">Whole animal</tissue>
    </source>
</reference>
<name>A0A9D4L8G7_DREPO</name>
<organism evidence="1 2">
    <name type="scientific">Dreissena polymorpha</name>
    <name type="common">Zebra mussel</name>
    <name type="synonym">Mytilus polymorpha</name>
    <dbReference type="NCBI Taxonomy" id="45954"/>
    <lineage>
        <taxon>Eukaryota</taxon>
        <taxon>Metazoa</taxon>
        <taxon>Spiralia</taxon>
        <taxon>Lophotrochozoa</taxon>
        <taxon>Mollusca</taxon>
        <taxon>Bivalvia</taxon>
        <taxon>Autobranchia</taxon>
        <taxon>Heteroconchia</taxon>
        <taxon>Euheterodonta</taxon>
        <taxon>Imparidentia</taxon>
        <taxon>Neoheterodontei</taxon>
        <taxon>Myida</taxon>
        <taxon>Dreissenoidea</taxon>
        <taxon>Dreissenidae</taxon>
        <taxon>Dreissena</taxon>
    </lineage>
</organism>
<dbReference type="Proteomes" id="UP000828390">
    <property type="component" value="Unassembled WGS sequence"/>
</dbReference>
<keyword evidence="2" id="KW-1185">Reference proteome</keyword>
<proteinExistence type="predicted"/>